<evidence type="ECO:0000256" key="1">
    <source>
        <dbReference type="ARBA" id="ARBA00023002"/>
    </source>
</evidence>
<gene>
    <name evidence="4" type="ORF">EKO04_001811</name>
</gene>
<dbReference type="PANTHER" id="PTHR43625">
    <property type="entry name" value="AFLATOXIN B1 ALDEHYDE REDUCTASE"/>
    <property type="match status" value="1"/>
</dbReference>
<dbReference type="Pfam" id="PF00248">
    <property type="entry name" value="Aldo_ket_red"/>
    <property type="match status" value="1"/>
</dbReference>
<dbReference type="AlphaFoldDB" id="A0A8H7JDT6"/>
<name>A0A8H7JDT6_9PLEO</name>
<reference evidence="4" key="1">
    <citation type="submission" date="2018-12" db="EMBL/GenBank/DDBJ databases">
        <authorList>
            <person name="Syme R.A."/>
            <person name="Farfan-Caceres L."/>
            <person name="Lichtenzveig J."/>
        </authorList>
    </citation>
    <scope>NUCLEOTIDE SEQUENCE</scope>
    <source>
        <strain evidence="4">Al4</strain>
    </source>
</reference>
<dbReference type="Proteomes" id="UP000651452">
    <property type="component" value="Unassembled WGS sequence"/>
</dbReference>
<dbReference type="Gene3D" id="3.20.20.100">
    <property type="entry name" value="NADP-dependent oxidoreductase domain"/>
    <property type="match status" value="1"/>
</dbReference>
<sequence length="833" mass="91907">MFLTNGSSPTIGGRPIGRVGYGLMSLTLPWAPLGYDVASNCMKKALEEGANLWNGGIHYGTPDANSLHLLRYYFEKYPEDADKVILSIKGALSSTREPTGSPEAVRASVDAAYQILKGVKSIDVFEMARVDPEVPIEISIKALAEMVEEGKIGGIGLSEVSAKTIRRANAVHKIAAVEVELSLFTPDPLQNGILDVCHELDIPVIAYSPVGRGFLAGTYRKHSDIPVNDFRHVLARFKPGAFDQNVKLVEAVDDLAQRKHLTTSQVAIAWVVCQGAIPIPGSSNMHRVEVNSRAVELTDEDMQELSSILKELPIVGERNAAHLKHLEDKIESITHALIARPDQEIQAPFTEPSYLVTEEPLHGQATTLNQERHHRDAQHIITLDPFEIVSHDPISGTTSSLYGLSPHEIGTIFDRYMTLMASNMPFVLLPPLSTAVSLETSPFLLQAIIAVAHFHDTSVQQSLTKDLIRKINESIFLAGDKTLDLLQSLLVLCTWYNPHLPQTSSHTTLLHLCMALATDLAIDRDPALCEVVHMATAMKNSGIPQPVKTVSDAERRAVLGVFYLASTVFTSYRKTDLPTWKPWLQNCWEVLNQHCSAEGDSVLLHLVNSQRVMLNAMSAPPQLHAIGAFQHELDGPVSSVGECAVQEPVRILLRLQRASANIAVWEPSFSASNLEGTLSCIQAIKDYLDTYTSLPVPSYLTIPFTVFAQFAYVFVVMVRASSMHMDGFNSELLRESIGDFVTIMDEASSRYEAVGKLSVNGARIRNEGFASWAKKTKWAKTFYSMQIRGKEGQCTQDAAVHTDESMHSEKDGFREDFWSESGLDFRPLSPMPF</sequence>
<dbReference type="EMBL" id="RZGK01000003">
    <property type="protein sequence ID" value="KAF9700593.1"/>
    <property type="molecule type" value="Genomic_DNA"/>
</dbReference>
<keyword evidence="1" id="KW-0560">Oxidoreductase</keyword>
<dbReference type="SUPFAM" id="SSF51430">
    <property type="entry name" value="NAD(P)-linked oxidoreductase"/>
    <property type="match status" value="1"/>
</dbReference>
<evidence type="ECO:0000313" key="5">
    <source>
        <dbReference type="Proteomes" id="UP000651452"/>
    </source>
</evidence>
<dbReference type="PROSITE" id="PS50890">
    <property type="entry name" value="PUA"/>
    <property type="match status" value="1"/>
</dbReference>
<dbReference type="PANTHER" id="PTHR43625:SF78">
    <property type="entry name" value="PYRIDOXAL REDUCTASE-RELATED"/>
    <property type="match status" value="1"/>
</dbReference>
<protein>
    <recommendedName>
        <fullName evidence="3">NADP-dependent oxidoreductase domain-containing protein</fullName>
    </recommendedName>
</protein>
<keyword evidence="2" id="KW-1133">Transmembrane helix</keyword>
<evidence type="ECO:0000256" key="2">
    <source>
        <dbReference type="SAM" id="Phobius"/>
    </source>
</evidence>
<dbReference type="InterPro" id="IPR023210">
    <property type="entry name" value="NADP_OxRdtase_dom"/>
</dbReference>
<organism evidence="4 5">
    <name type="scientific">Ascochyta lentis</name>
    <dbReference type="NCBI Taxonomy" id="205686"/>
    <lineage>
        <taxon>Eukaryota</taxon>
        <taxon>Fungi</taxon>
        <taxon>Dikarya</taxon>
        <taxon>Ascomycota</taxon>
        <taxon>Pezizomycotina</taxon>
        <taxon>Dothideomycetes</taxon>
        <taxon>Pleosporomycetidae</taxon>
        <taxon>Pleosporales</taxon>
        <taxon>Pleosporineae</taxon>
        <taxon>Didymellaceae</taxon>
        <taxon>Ascochyta</taxon>
    </lineage>
</organism>
<dbReference type="OrthoDB" id="37537at2759"/>
<keyword evidence="2" id="KW-0472">Membrane</keyword>
<reference evidence="4" key="2">
    <citation type="submission" date="2020-09" db="EMBL/GenBank/DDBJ databases">
        <title>Reference genome assembly for Australian Ascochyta lentis isolate Al4.</title>
        <authorList>
            <person name="Lee R.C."/>
            <person name="Farfan-Caceres L.M."/>
            <person name="Debler J.W."/>
            <person name="Williams A.H."/>
            <person name="Henares B.M."/>
        </authorList>
    </citation>
    <scope>NUCLEOTIDE SEQUENCE</scope>
    <source>
        <strain evidence="4">Al4</strain>
    </source>
</reference>
<accession>A0A8H7JDT6</accession>
<comment type="caution">
    <text evidence="4">The sequence shown here is derived from an EMBL/GenBank/DDBJ whole genome shotgun (WGS) entry which is preliminary data.</text>
</comment>
<keyword evidence="5" id="KW-1185">Reference proteome</keyword>
<evidence type="ECO:0000313" key="4">
    <source>
        <dbReference type="EMBL" id="KAF9700593.1"/>
    </source>
</evidence>
<evidence type="ECO:0000259" key="3">
    <source>
        <dbReference type="Pfam" id="PF00248"/>
    </source>
</evidence>
<dbReference type="CDD" id="cd19077">
    <property type="entry name" value="AKR_AKR8A1-2"/>
    <property type="match status" value="1"/>
</dbReference>
<dbReference type="GO" id="GO:0005737">
    <property type="term" value="C:cytoplasm"/>
    <property type="evidence" value="ECO:0007669"/>
    <property type="project" value="TreeGrafter"/>
</dbReference>
<dbReference type="InterPro" id="IPR050791">
    <property type="entry name" value="Aldo-Keto_reductase"/>
</dbReference>
<dbReference type="GO" id="GO:0016491">
    <property type="term" value="F:oxidoreductase activity"/>
    <property type="evidence" value="ECO:0007669"/>
    <property type="project" value="UniProtKB-KW"/>
</dbReference>
<proteinExistence type="predicted"/>
<dbReference type="InterPro" id="IPR036812">
    <property type="entry name" value="NAD(P)_OxRdtase_dom_sf"/>
</dbReference>
<feature type="domain" description="NADP-dependent oxidoreductase" evidence="3">
    <location>
        <begin position="19"/>
        <end position="309"/>
    </location>
</feature>
<feature type="transmembrane region" description="Helical" evidence="2">
    <location>
        <begin position="699"/>
        <end position="718"/>
    </location>
</feature>
<keyword evidence="2" id="KW-0812">Transmembrane</keyword>